<reference evidence="2 3" key="1">
    <citation type="submission" date="2019-06" db="EMBL/GenBank/DDBJ databases">
        <title>Whole genome shotgun sequence of Brevibacillus parabrevis NBRC 12334.</title>
        <authorList>
            <person name="Hosoyama A."/>
            <person name="Uohara A."/>
            <person name="Ohji S."/>
            <person name="Ichikawa N."/>
        </authorList>
    </citation>
    <scope>NUCLEOTIDE SEQUENCE [LARGE SCALE GENOMIC DNA]</scope>
    <source>
        <strain evidence="2 3">NBRC 12334</strain>
    </source>
</reference>
<dbReference type="AlphaFoldDB" id="A0A4Y3P7X5"/>
<organism evidence="2 3">
    <name type="scientific">Brevibacillus parabrevis</name>
    <dbReference type="NCBI Taxonomy" id="54914"/>
    <lineage>
        <taxon>Bacteria</taxon>
        <taxon>Bacillati</taxon>
        <taxon>Bacillota</taxon>
        <taxon>Bacilli</taxon>
        <taxon>Bacillales</taxon>
        <taxon>Paenibacillaceae</taxon>
        <taxon>Brevibacillus</taxon>
    </lineage>
</organism>
<feature type="compositionally biased region" description="Polar residues" evidence="1">
    <location>
        <begin position="1"/>
        <end position="11"/>
    </location>
</feature>
<name>A0A4Y3P7X5_BREPA</name>
<sequence>MKNSTWKTTASDMRRGKPEGEGVGTSPRYHCENKQIQVQCWNAQKGPRFAKLPRYQN</sequence>
<feature type="region of interest" description="Disordered" evidence="1">
    <location>
        <begin position="1"/>
        <end position="28"/>
    </location>
</feature>
<accession>A0A4Y3P7X5</accession>
<evidence type="ECO:0000256" key="1">
    <source>
        <dbReference type="SAM" id="MobiDB-lite"/>
    </source>
</evidence>
<evidence type="ECO:0000313" key="3">
    <source>
        <dbReference type="Proteomes" id="UP000316882"/>
    </source>
</evidence>
<comment type="caution">
    <text evidence="2">The sequence shown here is derived from an EMBL/GenBank/DDBJ whole genome shotgun (WGS) entry which is preliminary data.</text>
</comment>
<gene>
    <name evidence="2" type="ORF">BPA01_01300</name>
</gene>
<evidence type="ECO:0000313" key="2">
    <source>
        <dbReference type="EMBL" id="GEB30550.1"/>
    </source>
</evidence>
<proteinExistence type="predicted"/>
<protein>
    <submittedName>
        <fullName evidence="2">Uncharacterized protein</fullName>
    </submittedName>
</protein>
<keyword evidence="3" id="KW-1185">Reference proteome</keyword>
<dbReference type="EMBL" id="BJMH01000001">
    <property type="protein sequence ID" value="GEB30550.1"/>
    <property type="molecule type" value="Genomic_DNA"/>
</dbReference>
<dbReference type="Proteomes" id="UP000316882">
    <property type="component" value="Unassembled WGS sequence"/>
</dbReference>